<organism evidence="6 7">
    <name type="scientific">Allorhizobium borbori</name>
    <dbReference type="NCBI Taxonomy" id="485907"/>
    <lineage>
        <taxon>Bacteria</taxon>
        <taxon>Pseudomonadati</taxon>
        <taxon>Pseudomonadota</taxon>
        <taxon>Alphaproteobacteria</taxon>
        <taxon>Hyphomicrobiales</taxon>
        <taxon>Rhizobiaceae</taxon>
        <taxon>Rhizobium/Agrobacterium group</taxon>
        <taxon>Allorhizobium</taxon>
    </lineage>
</organism>
<dbReference type="InterPro" id="IPR050397">
    <property type="entry name" value="Env_Response_Regulators"/>
</dbReference>
<keyword evidence="3" id="KW-0804">Transcription</keyword>
<dbReference type="Proteomes" id="UP000584824">
    <property type="component" value="Unassembled WGS sequence"/>
</dbReference>
<dbReference type="Pfam" id="PF13545">
    <property type="entry name" value="HTH_Crp_2"/>
    <property type="match status" value="1"/>
</dbReference>
<dbReference type="Gene3D" id="1.10.10.10">
    <property type="entry name" value="Winged helix-like DNA-binding domain superfamily/Winged helix DNA-binding domain"/>
    <property type="match status" value="1"/>
</dbReference>
<dbReference type="GO" id="GO:0003700">
    <property type="term" value="F:DNA-binding transcription factor activity"/>
    <property type="evidence" value="ECO:0007669"/>
    <property type="project" value="TreeGrafter"/>
</dbReference>
<evidence type="ECO:0000256" key="1">
    <source>
        <dbReference type="ARBA" id="ARBA00023015"/>
    </source>
</evidence>
<keyword evidence="7" id="KW-1185">Reference proteome</keyword>
<dbReference type="SUPFAM" id="SSF51206">
    <property type="entry name" value="cAMP-binding domain-like"/>
    <property type="match status" value="1"/>
</dbReference>
<evidence type="ECO:0000256" key="2">
    <source>
        <dbReference type="ARBA" id="ARBA00023125"/>
    </source>
</evidence>
<protein>
    <submittedName>
        <fullName evidence="6">CRP/FNR family transcriptional regulator</fullName>
    </submittedName>
</protein>
<keyword evidence="2" id="KW-0238">DNA-binding</keyword>
<dbReference type="PROSITE" id="PS50042">
    <property type="entry name" value="CNMP_BINDING_3"/>
    <property type="match status" value="1"/>
</dbReference>
<dbReference type="GO" id="GO:0003677">
    <property type="term" value="F:DNA binding"/>
    <property type="evidence" value="ECO:0007669"/>
    <property type="project" value="UniProtKB-KW"/>
</dbReference>
<dbReference type="AlphaFoldDB" id="A0A7W6P3D3"/>
<proteinExistence type="predicted"/>
<dbReference type="InterPro" id="IPR012318">
    <property type="entry name" value="HTH_CRP"/>
</dbReference>
<dbReference type="Gene3D" id="2.60.120.10">
    <property type="entry name" value="Jelly Rolls"/>
    <property type="match status" value="1"/>
</dbReference>
<dbReference type="SMART" id="SM00419">
    <property type="entry name" value="HTH_CRP"/>
    <property type="match status" value="1"/>
</dbReference>
<evidence type="ECO:0000313" key="6">
    <source>
        <dbReference type="EMBL" id="MBB4104739.1"/>
    </source>
</evidence>
<dbReference type="PANTHER" id="PTHR24567:SF74">
    <property type="entry name" value="HTH-TYPE TRANSCRIPTIONAL REGULATOR ARCR"/>
    <property type="match status" value="1"/>
</dbReference>
<name>A0A7W6P3D3_9HYPH</name>
<keyword evidence="1" id="KW-0805">Transcription regulation</keyword>
<evidence type="ECO:0000313" key="7">
    <source>
        <dbReference type="Proteomes" id="UP000584824"/>
    </source>
</evidence>
<evidence type="ECO:0000259" key="4">
    <source>
        <dbReference type="PROSITE" id="PS50042"/>
    </source>
</evidence>
<feature type="domain" description="HTH crp-type" evidence="5">
    <location>
        <begin position="145"/>
        <end position="209"/>
    </location>
</feature>
<sequence length="218" mass="23367">MTDWTASVSFIHGLDPKARALLDALKPVRVPAKTVLFRPGDTAAQFLIVLKGRVSVHLTGRTGRELLLYTVAPGETCVQTTLGVLGGAPYTGEAITDTDLVAVMIPPAQFSTLVRESDAFRAFVFKAFADRLADVTFLLECVAFLKVEERLAMALLSRADARGVVSTTHQELATVIGSAREVVSRRLDTLAVRGLIAVDRGHISIIDRAGLARLADAA</sequence>
<feature type="domain" description="Cyclic nucleotide-binding" evidence="4">
    <location>
        <begin position="21"/>
        <end position="131"/>
    </location>
</feature>
<evidence type="ECO:0000259" key="5">
    <source>
        <dbReference type="PROSITE" id="PS51063"/>
    </source>
</evidence>
<comment type="caution">
    <text evidence="6">The sequence shown here is derived from an EMBL/GenBank/DDBJ whole genome shotgun (WGS) entry which is preliminary data.</text>
</comment>
<dbReference type="PROSITE" id="PS51063">
    <property type="entry name" value="HTH_CRP_2"/>
    <property type="match status" value="1"/>
</dbReference>
<dbReference type="Pfam" id="PF00027">
    <property type="entry name" value="cNMP_binding"/>
    <property type="match status" value="1"/>
</dbReference>
<dbReference type="EMBL" id="JACIDU010000014">
    <property type="protein sequence ID" value="MBB4104739.1"/>
    <property type="molecule type" value="Genomic_DNA"/>
</dbReference>
<evidence type="ECO:0000256" key="3">
    <source>
        <dbReference type="ARBA" id="ARBA00023163"/>
    </source>
</evidence>
<dbReference type="RefSeq" id="WP_183793816.1">
    <property type="nucleotide sequence ID" value="NZ_JACIDU010000014.1"/>
</dbReference>
<dbReference type="InterPro" id="IPR036390">
    <property type="entry name" value="WH_DNA-bd_sf"/>
</dbReference>
<dbReference type="SUPFAM" id="SSF46785">
    <property type="entry name" value="Winged helix' DNA-binding domain"/>
    <property type="match status" value="1"/>
</dbReference>
<accession>A0A7W6P3D3</accession>
<dbReference type="GO" id="GO:0005829">
    <property type="term" value="C:cytosol"/>
    <property type="evidence" value="ECO:0007669"/>
    <property type="project" value="TreeGrafter"/>
</dbReference>
<dbReference type="InterPro" id="IPR036388">
    <property type="entry name" value="WH-like_DNA-bd_sf"/>
</dbReference>
<reference evidence="6 7" key="1">
    <citation type="submission" date="2020-08" db="EMBL/GenBank/DDBJ databases">
        <title>Genomic Encyclopedia of Type Strains, Phase IV (KMG-IV): sequencing the most valuable type-strain genomes for metagenomic binning, comparative biology and taxonomic classification.</title>
        <authorList>
            <person name="Goeker M."/>
        </authorList>
    </citation>
    <scope>NUCLEOTIDE SEQUENCE [LARGE SCALE GENOMIC DNA]</scope>
    <source>
        <strain evidence="6 7">DSM 26385</strain>
    </source>
</reference>
<dbReference type="InterPro" id="IPR018490">
    <property type="entry name" value="cNMP-bd_dom_sf"/>
</dbReference>
<dbReference type="InterPro" id="IPR014710">
    <property type="entry name" value="RmlC-like_jellyroll"/>
</dbReference>
<dbReference type="PANTHER" id="PTHR24567">
    <property type="entry name" value="CRP FAMILY TRANSCRIPTIONAL REGULATORY PROTEIN"/>
    <property type="match status" value="1"/>
</dbReference>
<gene>
    <name evidence="6" type="ORF">GGQ66_003318</name>
</gene>
<dbReference type="CDD" id="cd00038">
    <property type="entry name" value="CAP_ED"/>
    <property type="match status" value="1"/>
</dbReference>
<dbReference type="InterPro" id="IPR000595">
    <property type="entry name" value="cNMP-bd_dom"/>
</dbReference>